<dbReference type="AlphaFoldDB" id="A0A226CUL6"/>
<dbReference type="InterPro" id="IPR052192">
    <property type="entry name" value="Insect_Ionotropic_Sensory_Rcpt"/>
</dbReference>
<keyword evidence="2" id="KW-1003">Cell membrane</keyword>
<reference evidence="10 11" key="1">
    <citation type="submission" date="2015-12" db="EMBL/GenBank/DDBJ databases">
        <title>The genome of Folsomia candida.</title>
        <authorList>
            <person name="Faddeeva A."/>
            <person name="Derks M.F."/>
            <person name="Anvar Y."/>
            <person name="Smit S."/>
            <person name="Van Straalen N."/>
            <person name="Roelofs D."/>
        </authorList>
    </citation>
    <scope>NUCLEOTIDE SEQUENCE [LARGE SCALE GENOMIC DNA]</scope>
    <source>
        <strain evidence="10 11">VU population</strain>
        <tissue evidence="10">Whole body</tissue>
    </source>
</reference>
<sequence length="663" mass="77318">MTARHVFLTLFIALHEVKGDQTLSEAHLSYLLQNMTYCDLQILHDGLDIPILNIPVKVVWMPAYLDTELRNISYPAINVLMSRTAQYKFSFLLPELQARFSYNSLRTFKRTIATWIQISVSYHTYYAVKKIGKRYLLGENIFVILINMEINHVLKVKLDQFVLPYLHNRYVFIYLNVVEGGKNLEICGIPQSTGYVVSWSECREIIDWRERMSTIDSWQDKWCTAKQLGYKWLNDDLASASNPFDRNEIYTIKDLANIVFLRRNITIVYDNTIGCGLDDPQFHFNYKLGLSELTQTRDRIPDITIITKSTGYQYLTCYKEQYINFEMYIAPFEPNLWLTLLITLLLMITLTLVYHHYADKTSFSGWLFILATMFEETGHVPNAVSKLTPFRLTFGPWCLMSVVVTNCYNGLMISDLNAPLPTFKPKTYEDLLCDRVSQNTTDQLIAGMDPTYGSKEYKDTWDLLSWYLSGLVNGQVSESNYTYKREDCFSIYSVPTEKGLNEISRIERIPDFLHALFYRVIMHDVAVWESFFLKKQFNLALNLLLPKHSHYAVNFSYSDKPPNRTFQQDIEREVVKCGRSVFVAYSDVLEAEYTFLSKNYPWHKFHKGKEIFDIASYGVTFRLAGISKIPGDFKFIYEAGIYSRVEEELALRQNLKRKAVTQR</sequence>
<dbReference type="PANTHER" id="PTHR42643">
    <property type="entry name" value="IONOTROPIC RECEPTOR 20A-RELATED"/>
    <property type="match status" value="1"/>
</dbReference>
<evidence type="ECO:0000256" key="7">
    <source>
        <dbReference type="ARBA" id="ARBA00023180"/>
    </source>
</evidence>
<accession>A0A226CUL6</accession>
<evidence type="ECO:0000256" key="5">
    <source>
        <dbReference type="ARBA" id="ARBA00023136"/>
    </source>
</evidence>
<evidence type="ECO:0000256" key="3">
    <source>
        <dbReference type="ARBA" id="ARBA00022692"/>
    </source>
</evidence>
<feature type="transmembrane region" description="Helical" evidence="8">
    <location>
        <begin position="336"/>
        <end position="354"/>
    </location>
</feature>
<dbReference type="Proteomes" id="UP000198287">
    <property type="component" value="Unassembled WGS sequence"/>
</dbReference>
<evidence type="ECO:0000313" key="10">
    <source>
        <dbReference type="EMBL" id="OXA37105.1"/>
    </source>
</evidence>
<evidence type="ECO:0000256" key="4">
    <source>
        <dbReference type="ARBA" id="ARBA00022989"/>
    </source>
</evidence>
<dbReference type="GO" id="GO:0005886">
    <property type="term" value="C:plasma membrane"/>
    <property type="evidence" value="ECO:0007669"/>
    <property type="project" value="UniProtKB-SubCell"/>
</dbReference>
<comment type="caution">
    <text evidence="10">The sequence shown here is derived from an EMBL/GenBank/DDBJ whole genome shotgun (WGS) entry which is preliminary data.</text>
</comment>
<keyword evidence="7" id="KW-0325">Glycoprotein</keyword>
<organism evidence="10 11">
    <name type="scientific">Folsomia candida</name>
    <name type="common">Springtail</name>
    <dbReference type="NCBI Taxonomy" id="158441"/>
    <lineage>
        <taxon>Eukaryota</taxon>
        <taxon>Metazoa</taxon>
        <taxon>Ecdysozoa</taxon>
        <taxon>Arthropoda</taxon>
        <taxon>Hexapoda</taxon>
        <taxon>Collembola</taxon>
        <taxon>Entomobryomorpha</taxon>
        <taxon>Isotomoidea</taxon>
        <taxon>Isotomidae</taxon>
        <taxon>Proisotominae</taxon>
        <taxon>Folsomia</taxon>
    </lineage>
</organism>
<keyword evidence="4 8" id="KW-1133">Transmembrane helix</keyword>
<keyword evidence="9" id="KW-0732">Signal</keyword>
<evidence type="ECO:0000256" key="8">
    <source>
        <dbReference type="SAM" id="Phobius"/>
    </source>
</evidence>
<keyword evidence="3 8" id="KW-0812">Transmembrane</keyword>
<keyword evidence="11" id="KW-1185">Reference proteome</keyword>
<evidence type="ECO:0000256" key="1">
    <source>
        <dbReference type="ARBA" id="ARBA00004651"/>
    </source>
</evidence>
<dbReference type="Gene3D" id="1.10.287.70">
    <property type="match status" value="1"/>
</dbReference>
<proteinExistence type="predicted"/>
<feature type="signal peptide" evidence="9">
    <location>
        <begin position="1"/>
        <end position="19"/>
    </location>
</feature>
<keyword evidence="5 8" id="KW-0472">Membrane</keyword>
<evidence type="ECO:0000256" key="6">
    <source>
        <dbReference type="ARBA" id="ARBA00023170"/>
    </source>
</evidence>
<keyword evidence="6 10" id="KW-0675">Receptor</keyword>
<evidence type="ECO:0000313" key="11">
    <source>
        <dbReference type="Proteomes" id="UP000198287"/>
    </source>
</evidence>
<name>A0A226CUL6_FOLCA</name>
<protein>
    <submittedName>
        <fullName evidence="10">Glutamate receptor ionotropic, delta-2</fullName>
    </submittedName>
</protein>
<comment type="subcellular location">
    <subcellularLocation>
        <location evidence="1">Cell membrane</location>
        <topology evidence="1">Multi-pass membrane protein</topology>
    </subcellularLocation>
</comment>
<feature type="chain" id="PRO_5013098800" evidence="9">
    <location>
        <begin position="20"/>
        <end position="663"/>
    </location>
</feature>
<gene>
    <name evidence="10" type="ORF">Fcan01_28102</name>
</gene>
<dbReference type="PANTHER" id="PTHR42643:SF24">
    <property type="entry name" value="IONOTROPIC RECEPTOR 60A"/>
    <property type="match status" value="1"/>
</dbReference>
<dbReference type="EMBL" id="LNIX01000064">
    <property type="protein sequence ID" value="OXA37105.1"/>
    <property type="molecule type" value="Genomic_DNA"/>
</dbReference>
<evidence type="ECO:0000256" key="2">
    <source>
        <dbReference type="ARBA" id="ARBA00022475"/>
    </source>
</evidence>
<evidence type="ECO:0000256" key="9">
    <source>
        <dbReference type="SAM" id="SignalP"/>
    </source>
</evidence>